<gene>
    <name evidence="1" type="ORF">F383_10188</name>
</gene>
<proteinExistence type="predicted"/>
<organism evidence="1 2">
    <name type="scientific">Gossypium arboreum</name>
    <name type="common">Tree cotton</name>
    <name type="synonym">Gossypium nanking</name>
    <dbReference type="NCBI Taxonomy" id="29729"/>
    <lineage>
        <taxon>Eukaryota</taxon>
        <taxon>Viridiplantae</taxon>
        <taxon>Streptophyta</taxon>
        <taxon>Embryophyta</taxon>
        <taxon>Tracheophyta</taxon>
        <taxon>Spermatophyta</taxon>
        <taxon>Magnoliopsida</taxon>
        <taxon>eudicotyledons</taxon>
        <taxon>Gunneridae</taxon>
        <taxon>Pentapetalae</taxon>
        <taxon>rosids</taxon>
        <taxon>malvids</taxon>
        <taxon>Malvales</taxon>
        <taxon>Malvaceae</taxon>
        <taxon>Malvoideae</taxon>
        <taxon>Gossypium</taxon>
    </lineage>
</organism>
<dbReference type="EMBL" id="KN398428">
    <property type="protein sequence ID" value="KHG12847.1"/>
    <property type="molecule type" value="Genomic_DNA"/>
</dbReference>
<protein>
    <submittedName>
        <fullName evidence="1">Uncharacterized protein</fullName>
    </submittedName>
</protein>
<evidence type="ECO:0000313" key="2">
    <source>
        <dbReference type="Proteomes" id="UP000032142"/>
    </source>
</evidence>
<name>A0A0B0NJP5_GOSAR</name>
<dbReference type="AlphaFoldDB" id="A0A0B0NJP5"/>
<accession>A0A0B0NJP5</accession>
<reference evidence="2" key="1">
    <citation type="submission" date="2014-09" db="EMBL/GenBank/DDBJ databases">
        <authorList>
            <person name="Mudge J."/>
            <person name="Ramaraj T."/>
            <person name="Lindquist I.E."/>
            <person name="Bharti A.K."/>
            <person name="Sundararajan A."/>
            <person name="Cameron C.T."/>
            <person name="Woodward J.E."/>
            <person name="May G.D."/>
            <person name="Brubaker C."/>
            <person name="Broadhvest J."/>
            <person name="Wilkins T.A."/>
        </authorList>
    </citation>
    <scope>NUCLEOTIDE SEQUENCE</scope>
    <source>
        <strain evidence="2">cv. AKA8401</strain>
    </source>
</reference>
<dbReference type="Proteomes" id="UP000032142">
    <property type="component" value="Unassembled WGS sequence"/>
</dbReference>
<sequence>MKSSVRRRVDGTFRINGLAVRVGWPPSKALSNDRRFANSPLLRATFVHGISMPTESLLVLLLMTV</sequence>
<keyword evidence="2" id="KW-1185">Reference proteome</keyword>
<evidence type="ECO:0000313" key="1">
    <source>
        <dbReference type="EMBL" id="KHG12847.1"/>
    </source>
</evidence>